<evidence type="ECO:0000313" key="2">
    <source>
        <dbReference type="EMBL" id="NNJ26518.1"/>
    </source>
</evidence>
<sequence>MDFALPDDPRGFMKLWGAVHVVRKTPFRLFTFGATKLPYKLALEPKQRGEPVGVVEGEITVDRPTIITPGNAGPQFRGFFSNAEEDDGPSFDPGHGYDDGYPNSPGGGDPWDGAMGDDEDGEEVVRFLMSRGVKFGDLKLGHRRLKRGVIARSPERVVEQLKDEILDEDDRTAILVAPHGLGGVALVRYAAECIMDSAPGNIGEMRERGFLS</sequence>
<feature type="region of interest" description="Disordered" evidence="1">
    <location>
        <begin position="79"/>
        <end position="117"/>
    </location>
</feature>
<evidence type="ECO:0000313" key="3">
    <source>
        <dbReference type="Proteomes" id="UP000609651"/>
    </source>
</evidence>
<proteinExistence type="predicted"/>
<comment type="caution">
    <text evidence="2">The sequence shown here is derived from an EMBL/GenBank/DDBJ whole genome shotgun (WGS) entry which is preliminary data.</text>
</comment>
<dbReference type="EMBL" id="WTPX01000083">
    <property type="protein sequence ID" value="NNJ26518.1"/>
    <property type="molecule type" value="Genomic_DNA"/>
</dbReference>
<organism evidence="2 3">
    <name type="scientific">Alienimonas chondri</name>
    <dbReference type="NCBI Taxonomy" id="2681879"/>
    <lineage>
        <taxon>Bacteria</taxon>
        <taxon>Pseudomonadati</taxon>
        <taxon>Planctomycetota</taxon>
        <taxon>Planctomycetia</taxon>
        <taxon>Planctomycetales</taxon>
        <taxon>Planctomycetaceae</taxon>
        <taxon>Alienimonas</taxon>
    </lineage>
</organism>
<evidence type="ECO:0000256" key="1">
    <source>
        <dbReference type="SAM" id="MobiDB-lite"/>
    </source>
</evidence>
<accession>A0ABX1VEH9</accession>
<protein>
    <submittedName>
        <fullName evidence="2">Uncharacterized protein</fullName>
    </submittedName>
</protein>
<dbReference type="Proteomes" id="UP000609651">
    <property type="component" value="Unassembled WGS sequence"/>
</dbReference>
<gene>
    <name evidence="2" type="ORF">LzC2_26070</name>
</gene>
<keyword evidence="3" id="KW-1185">Reference proteome</keyword>
<reference evidence="2 3" key="1">
    <citation type="journal article" date="2020" name="Syst. Appl. Microbiol.">
        <title>Alienimonas chondri sp. nov., a novel planctomycete isolated from the biofilm of the red alga Chondrus crispus.</title>
        <authorList>
            <person name="Vitorino I."/>
            <person name="Albuquerque L."/>
            <person name="Wiegand S."/>
            <person name="Kallscheuer N."/>
            <person name="da Costa M.S."/>
            <person name="Lobo-da-Cunha A."/>
            <person name="Jogler C."/>
            <person name="Lage O.M."/>
        </authorList>
    </citation>
    <scope>NUCLEOTIDE SEQUENCE [LARGE SCALE GENOMIC DNA]</scope>
    <source>
        <strain evidence="2 3">LzC2</strain>
    </source>
</reference>
<name>A0ABX1VEH9_9PLAN</name>
<dbReference type="RefSeq" id="WP_171187649.1">
    <property type="nucleotide sequence ID" value="NZ_WTPX01000083.1"/>
</dbReference>